<organism evidence="10 11">
    <name type="scientific">Candidatus Daviesbacteria bacterium RIFCSPHIGHO2_02_FULL_36_13</name>
    <dbReference type="NCBI Taxonomy" id="1797768"/>
    <lineage>
        <taxon>Bacteria</taxon>
        <taxon>Candidatus Daviesiibacteriota</taxon>
    </lineage>
</organism>
<evidence type="ECO:0000256" key="4">
    <source>
        <dbReference type="ARBA" id="ARBA00022741"/>
    </source>
</evidence>
<feature type="binding site" description="in other chain" evidence="8">
    <location>
        <begin position="40"/>
        <end position="43"/>
    </location>
    <ligand>
        <name>IMP</name>
        <dbReference type="ChEBI" id="CHEBI:58053"/>
        <note>ligand shared between dimeric partners</note>
    </ligand>
</feature>
<dbReference type="InterPro" id="IPR042109">
    <property type="entry name" value="Adenylosuccinate_synth_dom1"/>
</dbReference>
<comment type="subcellular location">
    <subcellularLocation>
        <location evidence="8">Cytoplasm</location>
    </subcellularLocation>
</comment>
<protein>
    <recommendedName>
        <fullName evidence="8 9">Adenylosuccinate synthetase</fullName>
        <shortName evidence="8">AMPSase</shortName>
        <shortName evidence="8">AdSS</shortName>
        <ecNumber evidence="8 9">6.3.4.4</ecNumber>
    </recommendedName>
    <alternativeName>
        <fullName evidence="8">IMP--aspartate ligase</fullName>
    </alternativeName>
</protein>
<feature type="binding site" evidence="8">
    <location>
        <begin position="332"/>
        <end position="334"/>
    </location>
    <ligand>
        <name>GTP</name>
        <dbReference type="ChEBI" id="CHEBI:37565"/>
    </ligand>
</feature>
<dbReference type="CDD" id="cd03108">
    <property type="entry name" value="AdSS"/>
    <property type="match status" value="1"/>
</dbReference>
<feature type="binding site" description="in other chain" evidence="8">
    <location>
        <position position="225"/>
    </location>
    <ligand>
        <name>IMP</name>
        <dbReference type="ChEBI" id="CHEBI:58053"/>
        <note>ligand shared between dimeric partners</note>
    </ligand>
</feature>
<feature type="binding site" evidence="8">
    <location>
        <begin position="300"/>
        <end position="306"/>
    </location>
    <ligand>
        <name>substrate</name>
    </ligand>
</feature>
<dbReference type="AlphaFoldDB" id="A0A1F5JS67"/>
<evidence type="ECO:0000256" key="8">
    <source>
        <dbReference type="HAMAP-Rule" id="MF_00011"/>
    </source>
</evidence>
<evidence type="ECO:0000256" key="2">
    <source>
        <dbReference type="ARBA" id="ARBA00022598"/>
    </source>
</evidence>
<dbReference type="GO" id="GO:0005737">
    <property type="term" value="C:cytoplasm"/>
    <property type="evidence" value="ECO:0007669"/>
    <property type="project" value="UniProtKB-SubCell"/>
</dbReference>
<keyword evidence="5 8" id="KW-0658">Purine biosynthesis</keyword>
<feature type="binding site" description="in other chain" evidence="8">
    <location>
        <position position="304"/>
    </location>
    <ligand>
        <name>IMP</name>
        <dbReference type="ChEBI" id="CHEBI:58053"/>
        <note>ligand shared between dimeric partners</note>
    </ligand>
</feature>
<evidence type="ECO:0000256" key="5">
    <source>
        <dbReference type="ARBA" id="ARBA00022755"/>
    </source>
</evidence>
<dbReference type="FunFam" id="3.90.170.10:FF:000001">
    <property type="entry name" value="Adenylosuccinate synthetase"/>
    <property type="match status" value="1"/>
</dbReference>
<feature type="active site" description="Proton acceptor" evidence="8">
    <location>
        <position position="15"/>
    </location>
</feature>
<feature type="binding site" evidence="8">
    <location>
        <position position="306"/>
    </location>
    <ligand>
        <name>GTP</name>
        <dbReference type="ChEBI" id="CHEBI:37565"/>
    </ligand>
</feature>
<dbReference type="InterPro" id="IPR027417">
    <property type="entry name" value="P-loop_NTPase"/>
</dbReference>
<dbReference type="Gene3D" id="3.90.170.10">
    <property type="entry name" value="Adenylosuccinate Synthetase, subunit A, domain 3"/>
    <property type="match status" value="1"/>
</dbReference>
<dbReference type="STRING" id="1797768.A3C59_02335"/>
<accession>A0A1F5JS67</accession>
<evidence type="ECO:0000256" key="7">
    <source>
        <dbReference type="ARBA" id="ARBA00023134"/>
    </source>
</evidence>
<comment type="similarity">
    <text evidence="8 9">Belongs to the adenylosuccinate synthetase family.</text>
</comment>
<feature type="binding site" evidence="8">
    <location>
        <begin position="414"/>
        <end position="416"/>
    </location>
    <ligand>
        <name>GTP</name>
        <dbReference type="ChEBI" id="CHEBI:37565"/>
    </ligand>
</feature>
<feature type="binding site" evidence="8">
    <location>
        <begin position="42"/>
        <end position="44"/>
    </location>
    <ligand>
        <name>GTP</name>
        <dbReference type="ChEBI" id="CHEBI:37565"/>
    </ligand>
</feature>
<dbReference type="PANTHER" id="PTHR11846">
    <property type="entry name" value="ADENYLOSUCCINATE SYNTHETASE"/>
    <property type="match status" value="1"/>
</dbReference>
<dbReference type="InterPro" id="IPR042111">
    <property type="entry name" value="Adenylosuccinate_synth_dom3"/>
</dbReference>
<dbReference type="PANTHER" id="PTHR11846:SF0">
    <property type="entry name" value="ADENYLOSUCCINATE SYNTHETASE"/>
    <property type="match status" value="1"/>
</dbReference>
<feature type="binding site" evidence="8">
    <location>
        <position position="42"/>
    </location>
    <ligand>
        <name>Mg(2+)</name>
        <dbReference type="ChEBI" id="CHEBI:18420"/>
    </ligand>
</feature>
<keyword evidence="6 8" id="KW-0460">Magnesium</keyword>
<dbReference type="InterPro" id="IPR042110">
    <property type="entry name" value="Adenylosuccinate_synth_dom2"/>
</dbReference>
<dbReference type="GO" id="GO:0004019">
    <property type="term" value="F:adenylosuccinate synthase activity"/>
    <property type="evidence" value="ECO:0007669"/>
    <property type="project" value="UniProtKB-UniRule"/>
</dbReference>
<evidence type="ECO:0000256" key="9">
    <source>
        <dbReference type="RuleBase" id="RU000520"/>
    </source>
</evidence>
<sequence>MKNNVSVIIGTQWGDEGKGRLIDLLSKNADFVVRFNGGNNAGHTIIVDGKKYPFHLIPSGILNPKAKAVIGNGVVLDLEVLAQELKMLEEDRIKLKDRFFISDRCHLILPYHKALDQAYENAKGDKKIGTTGRGIGPVYGDKVSYNGIRVYELVRWDLFVEKFTFQANIKNEILKTFTVAEIDIKKELEKFKKLRNIILPYVTDTFQLLQGALKENKRILMEGAQAVLLDVDFSAYPFTTASNTVPGAINTGAGIPAQTLGKVMGVMKAYTTRVGGGPFPTELIDNVGDQIRETGKEFGTTTGRPRRVGWLDLEAVKFSCEVSGITEIGMTKIDVLSGLKNLKVGIGYKLNGKSIPYSSCGYKELDEVKVTYKTLPGWNEDIRGARKFSDLPKTCQEYVKFIEKFLGVKISIVSVGPQREEFIDLRK</sequence>
<dbReference type="HAMAP" id="MF_00011">
    <property type="entry name" value="Adenylosucc_synth"/>
    <property type="match status" value="1"/>
</dbReference>
<comment type="caution">
    <text evidence="8">Lacks conserved residue(s) required for the propagation of feature annotation.</text>
</comment>
<evidence type="ECO:0000256" key="3">
    <source>
        <dbReference type="ARBA" id="ARBA00022723"/>
    </source>
</evidence>
<dbReference type="Pfam" id="PF00709">
    <property type="entry name" value="Adenylsucc_synt"/>
    <property type="match status" value="1"/>
</dbReference>
<dbReference type="EC" id="6.3.4.4" evidence="8 9"/>
<proteinExistence type="inferred from homology"/>
<name>A0A1F5JS67_9BACT</name>
<comment type="subunit">
    <text evidence="1 8">Homodimer.</text>
</comment>
<comment type="cofactor">
    <cofactor evidence="8">
        <name>Mg(2+)</name>
        <dbReference type="ChEBI" id="CHEBI:18420"/>
    </cofactor>
    <text evidence="8">Binds 1 Mg(2+) ion per subunit.</text>
</comment>
<evidence type="ECO:0000256" key="6">
    <source>
        <dbReference type="ARBA" id="ARBA00022842"/>
    </source>
</evidence>
<dbReference type="InterPro" id="IPR001114">
    <property type="entry name" value="Adenylosuccinate_synthetase"/>
</dbReference>
<keyword evidence="2 8" id="KW-0436">Ligase</keyword>
<dbReference type="GO" id="GO:0044208">
    <property type="term" value="P:'de novo' AMP biosynthetic process"/>
    <property type="evidence" value="ECO:0007669"/>
    <property type="project" value="UniProtKB-UniRule"/>
</dbReference>
<keyword evidence="7 8" id="KW-0342">GTP-binding</keyword>
<dbReference type="EMBL" id="MFCV01000039">
    <property type="protein sequence ID" value="OGE31456.1"/>
    <property type="molecule type" value="Genomic_DNA"/>
</dbReference>
<dbReference type="NCBIfam" id="NF002223">
    <property type="entry name" value="PRK01117.1"/>
    <property type="match status" value="1"/>
</dbReference>
<comment type="catalytic activity">
    <reaction evidence="8 9">
        <text>IMP + L-aspartate + GTP = N(6)-(1,2-dicarboxyethyl)-AMP + GDP + phosphate + 2 H(+)</text>
        <dbReference type="Rhea" id="RHEA:15753"/>
        <dbReference type="ChEBI" id="CHEBI:15378"/>
        <dbReference type="ChEBI" id="CHEBI:29991"/>
        <dbReference type="ChEBI" id="CHEBI:37565"/>
        <dbReference type="ChEBI" id="CHEBI:43474"/>
        <dbReference type="ChEBI" id="CHEBI:57567"/>
        <dbReference type="ChEBI" id="CHEBI:58053"/>
        <dbReference type="ChEBI" id="CHEBI:58189"/>
        <dbReference type="EC" id="6.3.4.4"/>
    </reaction>
</comment>
<dbReference type="GO" id="GO:0005525">
    <property type="term" value="F:GTP binding"/>
    <property type="evidence" value="ECO:0007669"/>
    <property type="project" value="UniProtKB-UniRule"/>
</dbReference>
<dbReference type="InterPro" id="IPR018220">
    <property type="entry name" value="Adenylosuccin_syn_GTP-bd"/>
</dbReference>
<comment type="function">
    <text evidence="8">Plays an important role in the de novo pathway of purine nucleotide biosynthesis. Catalyzes the first committed step in the biosynthesis of AMP from IMP.</text>
</comment>
<dbReference type="Gene3D" id="1.10.300.10">
    <property type="entry name" value="Adenylosuccinate Synthetase, subunit A, domain 2"/>
    <property type="match status" value="1"/>
</dbReference>
<evidence type="ECO:0000256" key="1">
    <source>
        <dbReference type="ARBA" id="ARBA00011738"/>
    </source>
</evidence>
<dbReference type="UniPathway" id="UPA00075">
    <property type="reaction ID" value="UER00335"/>
</dbReference>
<dbReference type="GO" id="GO:0000287">
    <property type="term" value="F:magnesium ion binding"/>
    <property type="evidence" value="ECO:0007669"/>
    <property type="project" value="UniProtKB-UniRule"/>
</dbReference>
<dbReference type="Gene3D" id="3.40.440.10">
    <property type="entry name" value="Adenylosuccinate Synthetase, subunit A, domain 1"/>
    <property type="match status" value="1"/>
</dbReference>
<feature type="active site" description="Proton donor" evidence="8">
    <location>
        <position position="43"/>
    </location>
</feature>
<comment type="pathway">
    <text evidence="8 9">Purine metabolism; AMP biosynthesis via de novo pathway; AMP from IMP: step 1/2.</text>
</comment>
<keyword evidence="4 8" id="KW-0547">Nucleotide-binding</keyword>
<feature type="binding site" description="in other chain" evidence="8">
    <location>
        <position position="131"/>
    </location>
    <ligand>
        <name>IMP</name>
        <dbReference type="ChEBI" id="CHEBI:58053"/>
        <note>ligand shared between dimeric partners</note>
    </ligand>
</feature>
<feature type="binding site" description="in other chain" evidence="8">
    <location>
        <position position="240"/>
    </location>
    <ligand>
        <name>IMP</name>
        <dbReference type="ChEBI" id="CHEBI:58053"/>
        <note>ligand shared between dimeric partners</note>
    </ligand>
</feature>
<dbReference type="SMART" id="SM00788">
    <property type="entry name" value="Adenylsucc_synt"/>
    <property type="match status" value="1"/>
</dbReference>
<gene>
    <name evidence="8" type="primary">purA</name>
    <name evidence="10" type="ORF">A3C59_02335</name>
</gene>
<evidence type="ECO:0000313" key="10">
    <source>
        <dbReference type="EMBL" id="OGE31456.1"/>
    </source>
</evidence>
<evidence type="ECO:0000313" key="11">
    <source>
        <dbReference type="Proteomes" id="UP000176902"/>
    </source>
</evidence>
<keyword evidence="3 8" id="KW-0479">Metal-binding</keyword>
<dbReference type="GO" id="GO:0046040">
    <property type="term" value="P:IMP metabolic process"/>
    <property type="evidence" value="ECO:0007669"/>
    <property type="project" value="TreeGrafter"/>
</dbReference>
<keyword evidence="8" id="KW-0963">Cytoplasm</keyword>
<feature type="binding site" evidence="8">
    <location>
        <begin position="14"/>
        <end position="20"/>
    </location>
    <ligand>
        <name>GTP</name>
        <dbReference type="ChEBI" id="CHEBI:37565"/>
    </ligand>
</feature>
<dbReference type="PROSITE" id="PS01266">
    <property type="entry name" value="ADENYLOSUCCIN_SYN_1"/>
    <property type="match status" value="1"/>
</dbReference>
<dbReference type="FunFam" id="1.10.300.10:FF:000001">
    <property type="entry name" value="Adenylosuccinate synthetase"/>
    <property type="match status" value="1"/>
</dbReference>
<feature type="binding site" description="in other chain" evidence="8">
    <location>
        <begin position="15"/>
        <end position="18"/>
    </location>
    <ligand>
        <name>IMP</name>
        <dbReference type="ChEBI" id="CHEBI:58053"/>
        <note>ligand shared between dimeric partners</note>
    </ligand>
</feature>
<reference evidence="10 11" key="1">
    <citation type="journal article" date="2016" name="Nat. Commun.">
        <title>Thousands of microbial genomes shed light on interconnected biogeochemical processes in an aquifer system.</title>
        <authorList>
            <person name="Anantharaman K."/>
            <person name="Brown C.T."/>
            <person name="Hug L.A."/>
            <person name="Sharon I."/>
            <person name="Castelle C.J."/>
            <person name="Probst A.J."/>
            <person name="Thomas B.C."/>
            <person name="Singh A."/>
            <person name="Wilkins M.J."/>
            <person name="Karaoz U."/>
            <person name="Brodie E.L."/>
            <person name="Williams K.H."/>
            <person name="Hubbard S.S."/>
            <person name="Banfield J.F."/>
        </authorList>
    </citation>
    <scope>NUCLEOTIDE SEQUENCE [LARGE SCALE GENOMIC DNA]</scope>
</reference>
<dbReference type="SUPFAM" id="SSF52540">
    <property type="entry name" value="P-loop containing nucleoside triphosphate hydrolases"/>
    <property type="match status" value="1"/>
</dbReference>
<comment type="caution">
    <text evidence="10">The sequence shown here is derived from an EMBL/GenBank/DDBJ whole genome shotgun (WGS) entry which is preliminary data.</text>
</comment>
<dbReference type="Proteomes" id="UP000176902">
    <property type="component" value="Unassembled WGS sequence"/>
</dbReference>
<dbReference type="NCBIfam" id="TIGR00184">
    <property type="entry name" value="purA"/>
    <property type="match status" value="1"/>
</dbReference>
<feature type="binding site" evidence="8">
    <location>
        <position position="15"/>
    </location>
    <ligand>
        <name>Mg(2+)</name>
        <dbReference type="ChEBI" id="CHEBI:18420"/>
    </ligand>
</feature>